<sequence>MASLSLQPKFSLHPNNLILHFNPQNKPQIIFFTRKVKIKRKTKCSFIDPQQQQQKQRESFTRKKKSVTETEKGVNPVGFLTKLGITHKAFISRYKHINKQTQLGFWRFESFD</sequence>
<dbReference type="OMA" id="FWRFESF"/>
<dbReference type="STRING" id="29730.A0A0D2QKD4"/>
<proteinExistence type="predicted"/>
<feature type="compositionally biased region" description="Basic and acidic residues" evidence="1">
    <location>
        <begin position="55"/>
        <end position="67"/>
    </location>
</feature>
<feature type="region of interest" description="Disordered" evidence="1">
    <location>
        <begin position="44"/>
        <end position="67"/>
    </location>
</feature>
<gene>
    <name evidence="2" type="ORF">B456_003G089900</name>
</gene>
<accession>A0A0D2QKD4</accession>
<evidence type="ECO:0000256" key="1">
    <source>
        <dbReference type="SAM" id="MobiDB-lite"/>
    </source>
</evidence>
<evidence type="ECO:0000313" key="2">
    <source>
        <dbReference type="EMBL" id="KJB17356.1"/>
    </source>
</evidence>
<reference evidence="2 3" key="1">
    <citation type="journal article" date="2012" name="Nature">
        <title>Repeated polyploidization of Gossypium genomes and the evolution of spinnable cotton fibres.</title>
        <authorList>
            <person name="Paterson A.H."/>
            <person name="Wendel J.F."/>
            <person name="Gundlach H."/>
            <person name="Guo H."/>
            <person name="Jenkins J."/>
            <person name="Jin D."/>
            <person name="Llewellyn D."/>
            <person name="Showmaker K.C."/>
            <person name="Shu S."/>
            <person name="Udall J."/>
            <person name="Yoo M.J."/>
            <person name="Byers R."/>
            <person name="Chen W."/>
            <person name="Doron-Faigenboim A."/>
            <person name="Duke M.V."/>
            <person name="Gong L."/>
            <person name="Grimwood J."/>
            <person name="Grover C."/>
            <person name="Grupp K."/>
            <person name="Hu G."/>
            <person name="Lee T.H."/>
            <person name="Li J."/>
            <person name="Lin L."/>
            <person name="Liu T."/>
            <person name="Marler B.S."/>
            <person name="Page J.T."/>
            <person name="Roberts A.W."/>
            <person name="Romanel E."/>
            <person name="Sanders W.S."/>
            <person name="Szadkowski E."/>
            <person name="Tan X."/>
            <person name="Tang H."/>
            <person name="Xu C."/>
            <person name="Wang J."/>
            <person name="Wang Z."/>
            <person name="Zhang D."/>
            <person name="Zhang L."/>
            <person name="Ashrafi H."/>
            <person name="Bedon F."/>
            <person name="Bowers J.E."/>
            <person name="Brubaker C.L."/>
            <person name="Chee P.W."/>
            <person name="Das S."/>
            <person name="Gingle A.R."/>
            <person name="Haigler C.H."/>
            <person name="Harker D."/>
            <person name="Hoffmann L.V."/>
            <person name="Hovav R."/>
            <person name="Jones D.C."/>
            <person name="Lemke C."/>
            <person name="Mansoor S."/>
            <person name="ur Rahman M."/>
            <person name="Rainville L.N."/>
            <person name="Rambani A."/>
            <person name="Reddy U.K."/>
            <person name="Rong J.K."/>
            <person name="Saranga Y."/>
            <person name="Scheffler B.E."/>
            <person name="Scheffler J.A."/>
            <person name="Stelly D.M."/>
            <person name="Triplett B.A."/>
            <person name="Van Deynze A."/>
            <person name="Vaslin M.F."/>
            <person name="Waghmare V.N."/>
            <person name="Walford S.A."/>
            <person name="Wright R.J."/>
            <person name="Zaki E.A."/>
            <person name="Zhang T."/>
            <person name="Dennis E.S."/>
            <person name="Mayer K.F."/>
            <person name="Peterson D.G."/>
            <person name="Rokhsar D.S."/>
            <person name="Wang X."/>
            <person name="Schmutz J."/>
        </authorList>
    </citation>
    <scope>NUCLEOTIDE SEQUENCE [LARGE SCALE GENOMIC DNA]</scope>
</reference>
<keyword evidence="3" id="KW-1185">Reference proteome</keyword>
<protein>
    <submittedName>
        <fullName evidence="2">Uncharacterized protein</fullName>
    </submittedName>
</protein>
<dbReference type="Gramene" id="KJB17356">
    <property type="protein sequence ID" value="KJB17356"/>
    <property type="gene ID" value="B456_003G089900"/>
</dbReference>
<organism evidence="2 3">
    <name type="scientific">Gossypium raimondii</name>
    <name type="common">Peruvian cotton</name>
    <name type="synonym">Gossypium klotzschianum subsp. raimondii</name>
    <dbReference type="NCBI Taxonomy" id="29730"/>
    <lineage>
        <taxon>Eukaryota</taxon>
        <taxon>Viridiplantae</taxon>
        <taxon>Streptophyta</taxon>
        <taxon>Embryophyta</taxon>
        <taxon>Tracheophyta</taxon>
        <taxon>Spermatophyta</taxon>
        <taxon>Magnoliopsida</taxon>
        <taxon>eudicotyledons</taxon>
        <taxon>Gunneridae</taxon>
        <taxon>Pentapetalae</taxon>
        <taxon>rosids</taxon>
        <taxon>malvids</taxon>
        <taxon>Malvales</taxon>
        <taxon>Malvaceae</taxon>
        <taxon>Malvoideae</taxon>
        <taxon>Gossypium</taxon>
    </lineage>
</organism>
<evidence type="ECO:0000313" key="3">
    <source>
        <dbReference type="Proteomes" id="UP000032304"/>
    </source>
</evidence>
<dbReference type="AlphaFoldDB" id="A0A0D2QKD4"/>
<dbReference type="EMBL" id="CM001742">
    <property type="protein sequence ID" value="KJB17356.1"/>
    <property type="molecule type" value="Genomic_DNA"/>
</dbReference>
<dbReference type="Proteomes" id="UP000032304">
    <property type="component" value="Chromosome 3"/>
</dbReference>
<name>A0A0D2QKD4_GOSRA</name>